<protein>
    <recommendedName>
        <fullName evidence="2">Replication protein C</fullName>
    </recommendedName>
</protein>
<dbReference type="InterPro" id="IPR010522">
    <property type="entry name" value="RepC_bac"/>
</dbReference>
<accession>A0A644XLS8</accession>
<dbReference type="Pfam" id="PF06504">
    <property type="entry name" value="RepC"/>
    <property type="match status" value="1"/>
</dbReference>
<dbReference type="AlphaFoldDB" id="A0A644XLS8"/>
<sequence length="273" mass="30257">MVIKLDFARHDPAHCLAPGLFRALRKGERKTEKLDVTYEYGDGERLEFSGPEPLGADDLRVLQGLVAMAGPDGILLHPEPADENARQLWLNLDPKFDGLKHSSLVVKSSFGMLARETGMTCSGKSYSLIRESIERLFKVSVFVQNGKRRAGFHLLSFVASDDASGHLFVALNPRIAQAILGERQYARIEMSEVRAIKSDPARLIHQRLSAWVNPNSSRVVALTTLAGYAWTGTASASTTRKRLERTRKALLELEACGWGFTHYADGNVLVKRP</sequence>
<comment type="caution">
    <text evidence="1">The sequence shown here is derived from an EMBL/GenBank/DDBJ whole genome shotgun (WGS) entry which is preliminary data.</text>
</comment>
<gene>
    <name evidence="1" type="ORF">SDC9_63443</name>
</gene>
<evidence type="ECO:0008006" key="2">
    <source>
        <dbReference type="Google" id="ProtNLM"/>
    </source>
</evidence>
<proteinExistence type="predicted"/>
<dbReference type="EMBL" id="VSSQ01002723">
    <property type="protein sequence ID" value="MPM17059.1"/>
    <property type="molecule type" value="Genomic_DNA"/>
</dbReference>
<organism evidence="1">
    <name type="scientific">bioreactor metagenome</name>
    <dbReference type="NCBI Taxonomy" id="1076179"/>
    <lineage>
        <taxon>unclassified sequences</taxon>
        <taxon>metagenomes</taxon>
        <taxon>ecological metagenomes</taxon>
    </lineage>
</organism>
<reference evidence="1" key="1">
    <citation type="submission" date="2019-08" db="EMBL/GenBank/DDBJ databases">
        <authorList>
            <person name="Kucharzyk K."/>
            <person name="Murdoch R.W."/>
            <person name="Higgins S."/>
            <person name="Loffler F."/>
        </authorList>
    </citation>
    <scope>NUCLEOTIDE SEQUENCE</scope>
</reference>
<evidence type="ECO:0000313" key="1">
    <source>
        <dbReference type="EMBL" id="MPM17059.1"/>
    </source>
</evidence>
<name>A0A644XLS8_9ZZZZ</name>